<evidence type="ECO:0000256" key="7">
    <source>
        <dbReference type="ARBA" id="ARBA00022853"/>
    </source>
</evidence>
<evidence type="ECO:0000259" key="13">
    <source>
        <dbReference type="PROSITE" id="PS51194"/>
    </source>
</evidence>
<feature type="compositionally biased region" description="Basic and acidic residues" evidence="10">
    <location>
        <begin position="857"/>
        <end position="874"/>
    </location>
</feature>
<dbReference type="RefSeq" id="XP_067714515.1">
    <property type="nucleotide sequence ID" value="XM_067858414.1"/>
</dbReference>
<feature type="compositionally biased region" description="Basic and acidic residues" evidence="10">
    <location>
        <begin position="532"/>
        <end position="542"/>
    </location>
</feature>
<keyword evidence="4" id="KW-0378">Hydrolase</keyword>
<dbReference type="EMBL" id="BPLF01000002">
    <property type="protein sequence ID" value="GIX62446.1"/>
    <property type="molecule type" value="Genomic_DNA"/>
</dbReference>
<feature type="domain" description="Helicase ATP-binding" evidence="12">
    <location>
        <begin position="1217"/>
        <end position="1382"/>
    </location>
</feature>
<evidence type="ECO:0000256" key="2">
    <source>
        <dbReference type="ARBA" id="ARBA00009220"/>
    </source>
</evidence>
<dbReference type="GO" id="GO:0042393">
    <property type="term" value="F:histone binding"/>
    <property type="evidence" value="ECO:0007669"/>
    <property type="project" value="TreeGrafter"/>
</dbReference>
<dbReference type="Gene3D" id="3.40.50.300">
    <property type="entry name" value="P-loop containing nucleotide triphosphate hydrolases"/>
    <property type="match status" value="1"/>
</dbReference>
<feature type="compositionally biased region" description="Basic and acidic residues" evidence="10">
    <location>
        <begin position="1650"/>
        <end position="1669"/>
    </location>
</feature>
<feature type="compositionally biased region" description="Low complexity" evidence="10">
    <location>
        <begin position="613"/>
        <end position="628"/>
    </location>
</feature>
<dbReference type="CDD" id="cd18003">
    <property type="entry name" value="DEXQc_SRCAP"/>
    <property type="match status" value="1"/>
</dbReference>
<feature type="compositionally biased region" description="Low complexity" evidence="10">
    <location>
        <begin position="402"/>
        <end position="415"/>
    </location>
</feature>
<protein>
    <submittedName>
        <fullName evidence="14">DEAD-box family helicase</fullName>
    </submittedName>
</protein>
<keyword evidence="8" id="KW-0238">DNA-binding</keyword>
<dbReference type="GeneID" id="94193927"/>
<feature type="region of interest" description="Disordered" evidence="10">
    <location>
        <begin position="385"/>
        <end position="425"/>
    </location>
</feature>
<evidence type="ECO:0000313" key="14">
    <source>
        <dbReference type="EMBL" id="GIX62446.1"/>
    </source>
</evidence>
<feature type="compositionally biased region" description="Acidic residues" evidence="10">
    <location>
        <begin position="1156"/>
        <end position="1174"/>
    </location>
</feature>
<proteinExistence type="inferred from homology"/>
<dbReference type="PROSITE" id="PS51192">
    <property type="entry name" value="HELICASE_ATP_BIND_1"/>
    <property type="match status" value="1"/>
</dbReference>
<feature type="compositionally biased region" description="Acidic residues" evidence="10">
    <location>
        <begin position="1185"/>
        <end position="1194"/>
    </location>
</feature>
<comment type="similarity">
    <text evidence="2">Belongs to the SNF2/RAD54 helicase family. SWR1 subfamily.</text>
</comment>
<evidence type="ECO:0000256" key="5">
    <source>
        <dbReference type="ARBA" id="ARBA00022806"/>
    </source>
</evidence>
<keyword evidence="11" id="KW-0812">Transmembrane</keyword>
<dbReference type="InterPro" id="IPR049730">
    <property type="entry name" value="SNF2/RAD54-like_C"/>
</dbReference>
<dbReference type="SMART" id="SM00490">
    <property type="entry name" value="HELICc"/>
    <property type="match status" value="1"/>
</dbReference>
<gene>
    <name evidence="14" type="ORF">BcabD6B2_18810</name>
</gene>
<dbReference type="CDD" id="cd18793">
    <property type="entry name" value="SF2_C_SNF"/>
    <property type="match status" value="1"/>
</dbReference>
<dbReference type="Proteomes" id="UP001497744">
    <property type="component" value="Unassembled WGS sequence"/>
</dbReference>
<feature type="region of interest" description="Disordered" evidence="10">
    <location>
        <begin position="1647"/>
        <end position="1706"/>
    </location>
</feature>
<evidence type="ECO:0000256" key="4">
    <source>
        <dbReference type="ARBA" id="ARBA00022801"/>
    </source>
</evidence>
<feature type="compositionally biased region" description="Polar residues" evidence="10">
    <location>
        <begin position="543"/>
        <end position="578"/>
    </location>
</feature>
<feature type="region of interest" description="Disordered" evidence="10">
    <location>
        <begin position="848"/>
        <end position="893"/>
    </location>
</feature>
<dbReference type="InterPro" id="IPR014001">
    <property type="entry name" value="Helicase_ATP-bd"/>
</dbReference>
<dbReference type="SUPFAM" id="SSF52540">
    <property type="entry name" value="P-loop containing nucleoside triphosphate hydrolases"/>
    <property type="match status" value="2"/>
</dbReference>
<dbReference type="GO" id="GO:0005524">
    <property type="term" value="F:ATP binding"/>
    <property type="evidence" value="ECO:0007669"/>
    <property type="project" value="UniProtKB-KW"/>
</dbReference>
<dbReference type="PANTHER" id="PTHR45685">
    <property type="entry name" value="HELICASE SRCAP-RELATED"/>
    <property type="match status" value="1"/>
</dbReference>
<keyword evidence="9" id="KW-0539">Nucleus</keyword>
<feature type="compositionally biased region" description="Basic and acidic residues" evidence="10">
    <location>
        <begin position="630"/>
        <end position="647"/>
    </location>
</feature>
<feature type="region of interest" description="Disordered" evidence="10">
    <location>
        <begin position="1156"/>
        <end position="1195"/>
    </location>
</feature>
<dbReference type="InterPro" id="IPR000330">
    <property type="entry name" value="SNF2_N"/>
</dbReference>
<feature type="compositionally biased region" description="Low complexity" evidence="10">
    <location>
        <begin position="1044"/>
        <end position="1053"/>
    </location>
</feature>
<dbReference type="Gene3D" id="1.20.120.850">
    <property type="entry name" value="SWI2/SNF2 ATPases, N-terminal domain"/>
    <property type="match status" value="1"/>
</dbReference>
<keyword evidence="15" id="KW-1185">Reference proteome</keyword>
<feature type="region of interest" description="Disordered" evidence="10">
    <location>
        <begin position="531"/>
        <end position="647"/>
    </location>
</feature>
<dbReference type="SMART" id="SM00487">
    <property type="entry name" value="DEXDc"/>
    <property type="match status" value="1"/>
</dbReference>
<dbReference type="FunFam" id="3.40.50.10810:FF:000005">
    <property type="entry name" value="Photoperiod-independent early flowering 1"/>
    <property type="match status" value="1"/>
</dbReference>
<dbReference type="PROSITE" id="PS51194">
    <property type="entry name" value="HELICASE_CTER"/>
    <property type="match status" value="1"/>
</dbReference>
<comment type="caution">
    <text evidence="14">The sequence shown here is derived from an EMBL/GenBank/DDBJ whole genome shotgun (WGS) entry which is preliminary data.</text>
</comment>
<evidence type="ECO:0000256" key="9">
    <source>
        <dbReference type="ARBA" id="ARBA00023242"/>
    </source>
</evidence>
<dbReference type="Pfam" id="PF00271">
    <property type="entry name" value="Helicase_C"/>
    <property type="match status" value="1"/>
</dbReference>
<dbReference type="Gene3D" id="3.40.50.10810">
    <property type="entry name" value="Tandem AAA-ATPase domain"/>
    <property type="match status" value="1"/>
</dbReference>
<name>A0AAV4LQM0_BABCB</name>
<accession>A0AAV4LQM0</accession>
<evidence type="ECO:0000313" key="15">
    <source>
        <dbReference type="Proteomes" id="UP001497744"/>
    </source>
</evidence>
<feature type="compositionally biased region" description="Basic and acidic residues" evidence="10">
    <location>
        <begin position="1114"/>
        <end position="1132"/>
    </location>
</feature>
<sequence>MRANVRAAYVVLIFFVHLWAVAAFLQCPSGRNADRRGCLPRPGQKYGAERRASTSRARVSQSAVEAGVAAAGERLFGEDPAGRLRKDAPPLEAVAELFALKRPKREQRLRESLVRTKVAWAEWEIRRFGYKLGTANRQMRKLVEQQKTVRNSFTSSREELEALRRAKHEVSVKLRVASRLRRLFIRYRNGLLSQGQPRVPYVPLKHRSENVPAELYAGGTRRYNNAKRFRALRQRREQEGLTEGLDENVDNRRSSLPLSGVVQGKDSIVRAVTGQTKTQFGTLEDSQGGKGCLPSWELTDGESIGDIKETLGRSSAVSANVTGAHCDISRSVHRRTTACDRGVSDRRRIERELLGLIAQAKNQAVGKKGKSIGGPENHAGVYPKDCKMYPGYGPHHPRKPPSSGDSGSSGSASGSEQQPVPYSMGYPVQQLPYGVPQYGGWQTRMQNMGASMMGYQPSLDMQAAHYAIQQLAAQMQQRAPSPQRNRQAGAVQQTLDRYARPGVRNVAPGGATVDPMSMMGFSGRQSFPYQRGVEEQHARGAHQESQGASRSMTEASVRSDSDGQPSLSRRTSVGSNVAQRFMRSSAATAPSQMSSARSSSDSLMQPTPKHVQARGSPSGSQSAASNSADLHGRSSPEEQDARHGGRIVIEEELRRRLHQMPDDPDELIAMAKPHVEIDVNFFTALGGVYTEYEDDTASISESLEQLHKKLNDLYAAMGRNVPSKQTEPVKVHEISVWDPVIKEMHDFQDLVDYEHREKRRRFKALSLAAQKLASKFENRKTALEQEEIKQKRQSCKVVANAVAVYWKKIERFAWERMKRDLQAALIEKKRLRLDKFVEDAIKLSISKNDKVGSGSKAGREDGSLKRHRDQEVRRQSSSMSDGTGLSQSENHRAVAEARAAVKRENVKGEVLPRGKVDSKVSLKREIMRDGGSAAVAEGSGPGGCEGDDEFVVSEEMKQMERDDALLDMAMETEEQGDDALVHHKQELNALEDDLNVPLEEVLRRYHADAEKFKEEHSSCAPSEGEETEASSDYTEGESDDDGSEGAAVAGASSESREAARSKRKRIESSSANAVKRHESGVAGEQDDPEGEFTLADDMLKQQEDEDKQLDEAISDEHSDGETGKQERAKEISALEDEANMPVEELIARYRAAGGYDEEGYGDSMDEDSGSDEGGSDVTPSSGETEMVDEEEGDEVQVPSLIRATLRPYQLDGLRWLASLHRKGSNGILADEMGLGKTLQTIALLAHLACDLGNWGPHLIVVPTSVLLNWEMEFKKFCPGFMILSYYGTPAERAKKRIGWNKEYAFNVCIASYATVVQDSYILKRKPWEYMVLDEAQNIKNFNSKRWQTLLTFNTKGRILLTGTPLQNSLQELWSLMHFILPEVFTSHSEFKEWFSDPLTESIEREQMGEDGHAADSQTSQLVKKLHTVLRPYLLRRLKKDVEKQMPSKYEHVIKCYLSRRQRVLYDEFISSRSAVEALKNPNYRSMLFVLMQLRKICNHPDQLQSRPVESPYYDPEMMEDEVVPSVLLLPEPGSRGRLYRHEAFAAPVRAPETLPITLDARGPVDRVALPMSFVKNQRGAKVPFQRLYKQGTNAYEANLASLPVVSRFPVAKCLLSRKSGGRRKLTLSGFLVDMMLSSSPYAALKQGSDWQERAGEAGRPEPRKAEETPARICSTSARESAAQAANESAASPERTQEGAENVTPKKARRVLEIGVFAPRNSPAFESQQRDCPAQKPAAPPPRQASAERRGGGNGEAAAVELKPSTKPSERSVEVEVVVNRRELLDVDDSFLVRRFTIAQRPEPVADLFRTLVRPTVDNLVERHWWMLSRFVCTTGQGVECNPRRVFLTGPGGVARNLQRQATVDRVHSKLQRPSSFGYFRSTKHSIEHARGLQKVLFPPRSLLHDDCGKFLVLGRLLKRLKSEGHRCLLYTQFSKMLDILENWINFMGFTYVRLDGSTKVDMRQRIVTKFNENAKIFLFISSTRAGGVGLTLTGADTVIFYDTDWNPAMDRQAMDRCHRIGQTREVNVYRLISEHTVEENIWRKQLQKRRLDDIVVDKGNFDSEHHNWFSNVETLMNILKEQTGAGGAGPADEEDIYGRKVLHESEAPEVEAPAVRRGAAHRAVNLLVEAEDEDDAAALLSRSKEAGSSKDFQDFKGDMISSMPALVAYSIQLLLTYLTPALVAQRDEMKLKIKVESLDSGAEESGSSSSASEGKAAFTGFHRGGEVAALRADARHEDDAVGVGLAHLRQGVEAGGADDVADAHAGDALGLVEGLAALDDLEEDGGVVVQQGALDLVGRGVGALGQHEEVVGEAPVAVGAHDGEHVGAEHRVHGAAVGLEDIEDEPLVVLHGGADVAQLGVQEQREVHAANELADVHQRLLRVLG</sequence>
<evidence type="ECO:0000259" key="12">
    <source>
        <dbReference type="PROSITE" id="PS51192"/>
    </source>
</evidence>
<feature type="domain" description="Helicase C-terminal" evidence="13">
    <location>
        <begin position="1912"/>
        <end position="2076"/>
    </location>
</feature>
<dbReference type="GO" id="GO:0004386">
    <property type="term" value="F:helicase activity"/>
    <property type="evidence" value="ECO:0007669"/>
    <property type="project" value="UniProtKB-KW"/>
</dbReference>
<evidence type="ECO:0000256" key="6">
    <source>
        <dbReference type="ARBA" id="ARBA00022840"/>
    </source>
</evidence>
<feature type="compositionally biased region" description="Acidic residues" evidence="10">
    <location>
        <begin position="1023"/>
        <end position="1043"/>
    </location>
</feature>
<dbReference type="GO" id="GO:0003677">
    <property type="term" value="F:DNA binding"/>
    <property type="evidence" value="ECO:0007669"/>
    <property type="project" value="UniProtKB-KW"/>
</dbReference>
<dbReference type="Pfam" id="PF00176">
    <property type="entry name" value="SNF2-rel_dom"/>
    <property type="match status" value="1"/>
</dbReference>
<dbReference type="PANTHER" id="PTHR45685:SF1">
    <property type="entry name" value="HELICASE SRCAP"/>
    <property type="match status" value="1"/>
</dbReference>
<comment type="subcellular location">
    <subcellularLocation>
        <location evidence="1">Nucleus</location>
    </subcellularLocation>
</comment>
<reference evidence="14 15" key="1">
    <citation type="submission" date="2021-06" db="EMBL/GenBank/DDBJ databases">
        <title>Genome sequence of Babesia caballi.</title>
        <authorList>
            <person name="Yamagishi J."/>
            <person name="Kidaka T."/>
            <person name="Ochi A."/>
        </authorList>
    </citation>
    <scope>NUCLEOTIDE SEQUENCE [LARGE SCALE GENOMIC DNA]</scope>
    <source>
        <strain evidence="14">USDA-D6B2</strain>
    </source>
</reference>
<keyword evidence="6" id="KW-0067">ATP-binding</keyword>
<organism evidence="14 15">
    <name type="scientific">Babesia caballi</name>
    <dbReference type="NCBI Taxonomy" id="5871"/>
    <lineage>
        <taxon>Eukaryota</taxon>
        <taxon>Sar</taxon>
        <taxon>Alveolata</taxon>
        <taxon>Apicomplexa</taxon>
        <taxon>Aconoidasida</taxon>
        <taxon>Piroplasmida</taxon>
        <taxon>Babesiidae</taxon>
        <taxon>Babesia</taxon>
    </lineage>
</organism>
<evidence type="ECO:0000256" key="8">
    <source>
        <dbReference type="ARBA" id="ARBA00023125"/>
    </source>
</evidence>
<feature type="transmembrane region" description="Helical" evidence="11">
    <location>
        <begin position="7"/>
        <end position="25"/>
    </location>
</feature>
<evidence type="ECO:0000256" key="10">
    <source>
        <dbReference type="SAM" id="MobiDB-lite"/>
    </source>
</evidence>
<feature type="region of interest" description="Disordered" evidence="10">
    <location>
        <begin position="475"/>
        <end position="511"/>
    </location>
</feature>
<feature type="compositionally biased region" description="Low complexity" evidence="10">
    <location>
        <begin position="1674"/>
        <end position="1693"/>
    </location>
</feature>
<feature type="compositionally biased region" description="Polar residues" evidence="10">
    <location>
        <begin position="875"/>
        <end position="888"/>
    </location>
</feature>
<feature type="region of interest" description="Disordered" evidence="10">
    <location>
        <begin position="36"/>
        <end position="55"/>
    </location>
</feature>
<evidence type="ECO:0000256" key="11">
    <source>
        <dbReference type="SAM" id="Phobius"/>
    </source>
</evidence>
<keyword evidence="3" id="KW-0547">Nucleotide-binding</keyword>
<dbReference type="InterPro" id="IPR050520">
    <property type="entry name" value="INO80/SWR1_helicase"/>
</dbReference>
<feature type="compositionally biased region" description="Low complexity" evidence="10">
    <location>
        <begin position="591"/>
        <end position="602"/>
    </location>
</feature>
<dbReference type="InterPro" id="IPR027417">
    <property type="entry name" value="P-loop_NTPase"/>
</dbReference>
<dbReference type="InterPro" id="IPR001650">
    <property type="entry name" value="Helicase_C-like"/>
</dbReference>
<evidence type="ECO:0000256" key="1">
    <source>
        <dbReference type="ARBA" id="ARBA00004123"/>
    </source>
</evidence>
<dbReference type="GO" id="GO:0006338">
    <property type="term" value="P:chromatin remodeling"/>
    <property type="evidence" value="ECO:0007669"/>
    <property type="project" value="TreeGrafter"/>
</dbReference>
<feature type="compositionally biased region" description="Polar residues" evidence="10">
    <location>
        <begin position="475"/>
        <end position="495"/>
    </location>
</feature>
<dbReference type="GO" id="GO:0000812">
    <property type="term" value="C:Swr1 complex"/>
    <property type="evidence" value="ECO:0007669"/>
    <property type="project" value="TreeGrafter"/>
</dbReference>
<keyword evidence="5 14" id="KW-0347">Helicase</keyword>
<feature type="region of interest" description="Disordered" evidence="10">
    <location>
        <begin position="1013"/>
        <end position="1139"/>
    </location>
</feature>
<keyword evidence="11" id="KW-1133">Transmembrane helix</keyword>
<keyword evidence="11" id="KW-0472">Membrane</keyword>
<keyword evidence="7" id="KW-0156">Chromatin regulator</keyword>
<evidence type="ECO:0000256" key="3">
    <source>
        <dbReference type="ARBA" id="ARBA00022741"/>
    </source>
</evidence>
<dbReference type="InterPro" id="IPR038718">
    <property type="entry name" value="SNF2-like_sf"/>
</dbReference>
<feature type="region of interest" description="Disordered" evidence="10">
    <location>
        <begin position="1718"/>
        <end position="1766"/>
    </location>
</feature>
<dbReference type="GO" id="GO:0016887">
    <property type="term" value="F:ATP hydrolysis activity"/>
    <property type="evidence" value="ECO:0007669"/>
    <property type="project" value="TreeGrafter"/>
</dbReference>